<sequence length="42" mass="4810">MGGKDSAINLPQLKLVQVSTYSIQKRNLYVIIKQIVEHQVQK</sequence>
<dbReference type="AlphaFoldDB" id="A0A0V1KHH4"/>
<keyword evidence="2" id="KW-1185">Reference proteome</keyword>
<dbReference type="EMBL" id="JYDW01002597">
    <property type="protein sequence ID" value="KRZ46660.1"/>
    <property type="molecule type" value="Genomic_DNA"/>
</dbReference>
<evidence type="ECO:0000313" key="2">
    <source>
        <dbReference type="Proteomes" id="UP000054721"/>
    </source>
</evidence>
<dbReference type="Proteomes" id="UP000054721">
    <property type="component" value="Unassembled WGS sequence"/>
</dbReference>
<organism evidence="1 2">
    <name type="scientific">Trichinella nativa</name>
    <dbReference type="NCBI Taxonomy" id="6335"/>
    <lineage>
        <taxon>Eukaryota</taxon>
        <taxon>Metazoa</taxon>
        <taxon>Ecdysozoa</taxon>
        <taxon>Nematoda</taxon>
        <taxon>Enoplea</taxon>
        <taxon>Dorylaimia</taxon>
        <taxon>Trichinellida</taxon>
        <taxon>Trichinellidae</taxon>
        <taxon>Trichinella</taxon>
    </lineage>
</organism>
<reference evidence="1 2" key="1">
    <citation type="submission" date="2015-05" db="EMBL/GenBank/DDBJ databases">
        <title>Evolution of Trichinella species and genotypes.</title>
        <authorList>
            <person name="Korhonen P.K."/>
            <person name="Edoardo P."/>
            <person name="Giuseppe L.R."/>
            <person name="Gasser R.B."/>
        </authorList>
    </citation>
    <scope>NUCLEOTIDE SEQUENCE [LARGE SCALE GENOMIC DNA]</scope>
    <source>
        <strain evidence="1">ISS10</strain>
    </source>
</reference>
<gene>
    <name evidence="1" type="ORF">T02_7807</name>
</gene>
<accession>A0A0V1KHH4</accession>
<evidence type="ECO:0000313" key="1">
    <source>
        <dbReference type="EMBL" id="KRZ46660.1"/>
    </source>
</evidence>
<name>A0A0V1KHH4_9BILA</name>
<protein>
    <submittedName>
        <fullName evidence="1">Uncharacterized protein</fullName>
    </submittedName>
</protein>
<proteinExistence type="predicted"/>
<comment type="caution">
    <text evidence="1">The sequence shown here is derived from an EMBL/GenBank/DDBJ whole genome shotgun (WGS) entry which is preliminary data.</text>
</comment>